<comment type="caution">
    <text evidence="2">The sequence shown here is derived from an EMBL/GenBank/DDBJ whole genome shotgun (WGS) entry which is preliminary data.</text>
</comment>
<feature type="transmembrane region" description="Helical" evidence="1">
    <location>
        <begin position="37"/>
        <end position="61"/>
    </location>
</feature>
<dbReference type="RefSeq" id="WP_215821810.1">
    <property type="nucleotide sequence ID" value="NZ_JAGSOY010000085.1"/>
</dbReference>
<gene>
    <name evidence="2" type="ORF">KCG35_20915</name>
</gene>
<keyword evidence="3" id="KW-1185">Reference proteome</keyword>
<evidence type="ECO:0000313" key="3">
    <source>
        <dbReference type="Proteomes" id="UP000690515"/>
    </source>
</evidence>
<dbReference type="EMBL" id="JAGSOY010000085">
    <property type="protein sequence ID" value="MBU2713525.1"/>
    <property type="molecule type" value="Genomic_DNA"/>
</dbReference>
<protein>
    <submittedName>
        <fullName evidence="2">Uncharacterized protein</fullName>
    </submittedName>
</protein>
<name>A0ABS5ZHW9_9GAMM</name>
<evidence type="ECO:0000313" key="2">
    <source>
        <dbReference type="EMBL" id="MBU2713525.1"/>
    </source>
</evidence>
<keyword evidence="1" id="KW-1133">Transmembrane helix</keyword>
<keyword evidence="1" id="KW-0812">Transmembrane</keyword>
<accession>A0ABS5ZHW9</accession>
<keyword evidence="1" id="KW-0472">Membrane</keyword>
<dbReference type="Proteomes" id="UP000690515">
    <property type="component" value="Unassembled WGS sequence"/>
</dbReference>
<evidence type="ECO:0000256" key="1">
    <source>
        <dbReference type="SAM" id="Phobius"/>
    </source>
</evidence>
<feature type="transmembrane region" description="Helical" evidence="1">
    <location>
        <begin position="12"/>
        <end position="31"/>
    </location>
</feature>
<organism evidence="2 3">
    <name type="scientific">Zooshikella harenae</name>
    <dbReference type="NCBI Taxonomy" id="2827238"/>
    <lineage>
        <taxon>Bacteria</taxon>
        <taxon>Pseudomonadati</taxon>
        <taxon>Pseudomonadota</taxon>
        <taxon>Gammaproteobacteria</taxon>
        <taxon>Oceanospirillales</taxon>
        <taxon>Zooshikellaceae</taxon>
        <taxon>Zooshikella</taxon>
    </lineage>
</organism>
<reference evidence="2 3" key="1">
    <citation type="submission" date="2021-04" db="EMBL/GenBank/DDBJ databases">
        <authorList>
            <person name="Pira H."/>
            <person name="Risdian C."/>
            <person name="Wink J."/>
        </authorList>
    </citation>
    <scope>NUCLEOTIDE SEQUENCE [LARGE SCALE GENOMIC DNA]</scope>
    <source>
        <strain evidence="2 3">WH53</strain>
    </source>
</reference>
<proteinExistence type="predicted"/>
<sequence length="85" mass="9860">MNKQEKTAFIGATIYILLAIVSTVDIFFTTIKNEGVIGLIAAFWISKLYIITIPFSIIISYKILSRKKHRLFYYSLSFYYCLYGV</sequence>